<feature type="region of interest" description="Disordered" evidence="16">
    <location>
        <begin position="217"/>
        <end position="255"/>
    </location>
</feature>
<evidence type="ECO:0000256" key="1">
    <source>
        <dbReference type="ARBA" id="ARBA00000681"/>
    </source>
</evidence>
<evidence type="ECO:0000256" key="13">
    <source>
        <dbReference type="ARBA" id="ARBA00023326"/>
    </source>
</evidence>
<feature type="active site" description="Nucleophile" evidence="14">
    <location>
        <position position="119"/>
    </location>
</feature>
<dbReference type="EMBL" id="BLKG01000031">
    <property type="protein sequence ID" value="GFF83458.1"/>
    <property type="molecule type" value="Genomic_DNA"/>
</dbReference>
<dbReference type="PROSITE" id="PS00776">
    <property type="entry name" value="GH11_1"/>
    <property type="match status" value="1"/>
</dbReference>
<dbReference type="Proteomes" id="UP000465266">
    <property type="component" value="Unassembled WGS sequence"/>
</dbReference>
<dbReference type="SUPFAM" id="SSF49899">
    <property type="entry name" value="Concanavalin A-like lectins/glucanases"/>
    <property type="match status" value="1"/>
</dbReference>
<evidence type="ECO:0000256" key="15">
    <source>
        <dbReference type="RuleBase" id="RU362015"/>
    </source>
</evidence>
<dbReference type="InterPro" id="IPR018208">
    <property type="entry name" value="GH11_AS_1"/>
</dbReference>
<organism evidence="19 20">
    <name type="scientific">Aspergillus udagawae</name>
    <dbReference type="NCBI Taxonomy" id="91492"/>
    <lineage>
        <taxon>Eukaryota</taxon>
        <taxon>Fungi</taxon>
        <taxon>Dikarya</taxon>
        <taxon>Ascomycota</taxon>
        <taxon>Pezizomycotina</taxon>
        <taxon>Eurotiomycetes</taxon>
        <taxon>Eurotiomycetidae</taxon>
        <taxon>Eurotiales</taxon>
        <taxon>Aspergillaceae</taxon>
        <taxon>Aspergillus</taxon>
        <taxon>Aspergillus subgen. Fumigati</taxon>
    </lineage>
</organism>
<evidence type="ECO:0000256" key="12">
    <source>
        <dbReference type="ARBA" id="ARBA00023295"/>
    </source>
</evidence>
<comment type="catalytic activity">
    <reaction evidence="1 14 15">
        <text>Endohydrolysis of (1-&gt;4)-beta-D-xylosidic linkages in xylans.</text>
        <dbReference type="EC" id="3.2.1.8"/>
    </reaction>
</comment>
<dbReference type="InterPro" id="IPR013320">
    <property type="entry name" value="ConA-like_dom_sf"/>
</dbReference>
<feature type="active site" description="Proton donor" evidence="14">
    <location>
        <position position="210"/>
    </location>
</feature>
<dbReference type="EC" id="3.2.1.8" evidence="6 14"/>
<keyword evidence="10 14" id="KW-0378">Hydrolase</keyword>
<protein>
    <recommendedName>
        <fullName evidence="6 14">Endo-1,4-beta-xylanase</fullName>
        <ecNumber evidence="6 14">3.2.1.8</ecNumber>
    </recommendedName>
</protein>
<comment type="function">
    <text evidence="2">Endo-1,4-beta-xylanase involved in the hydrolysis of xylan, a major structural heterogeneous polysaccharide found in plant biomass representing the second most abundant polysaccharide in the biosphere, after cellulose.</text>
</comment>
<evidence type="ECO:0000256" key="7">
    <source>
        <dbReference type="ARBA" id="ARBA00022525"/>
    </source>
</evidence>
<dbReference type="InterPro" id="IPR013319">
    <property type="entry name" value="GH11/12"/>
</dbReference>
<comment type="similarity">
    <text evidence="5 14 15">Belongs to the glycosyl hydrolase 11 (cellulase G) family.</text>
</comment>
<evidence type="ECO:0000313" key="19">
    <source>
        <dbReference type="EMBL" id="GFF83458.1"/>
    </source>
</evidence>
<evidence type="ECO:0000256" key="17">
    <source>
        <dbReference type="SAM" id="SignalP"/>
    </source>
</evidence>
<feature type="chain" id="PRO_5046731266" description="Endo-1,4-beta-xylanase" evidence="17">
    <location>
        <begin position="20"/>
        <end position="346"/>
    </location>
</feature>
<name>A0ABQ1AKB2_9EURO</name>
<proteinExistence type="inferred from homology"/>
<dbReference type="Gene3D" id="2.60.120.180">
    <property type="match status" value="1"/>
</dbReference>
<dbReference type="PROSITE" id="PS51761">
    <property type="entry name" value="GH11_3"/>
    <property type="match status" value="1"/>
</dbReference>
<keyword evidence="12 14" id="KW-0326">Glycosidase</keyword>
<evidence type="ECO:0000259" key="18">
    <source>
        <dbReference type="PROSITE" id="PS51761"/>
    </source>
</evidence>
<keyword evidence="8 14" id="KW-0858">Xylan degradation</keyword>
<gene>
    <name evidence="19" type="ORF">IFM53868_03812</name>
</gene>
<dbReference type="Pfam" id="PF00457">
    <property type="entry name" value="Glyco_hydro_11"/>
    <property type="match status" value="1"/>
</dbReference>
<dbReference type="PANTHER" id="PTHR46828:SF4">
    <property type="entry name" value="ENDO-1,4-BETA-XYLANASE"/>
    <property type="match status" value="1"/>
</dbReference>
<evidence type="ECO:0000256" key="9">
    <source>
        <dbReference type="ARBA" id="ARBA00022729"/>
    </source>
</evidence>
<keyword evidence="13 14" id="KW-0624">Polysaccharide degradation</keyword>
<evidence type="ECO:0000256" key="3">
    <source>
        <dbReference type="ARBA" id="ARBA00004613"/>
    </source>
</evidence>
<dbReference type="InterPro" id="IPR033123">
    <property type="entry name" value="GH11_dom"/>
</dbReference>
<evidence type="ECO:0000256" key="8">
    <source>
        <dbReference type="ARBA" id="ARBA00022651"/>
    </source>
</evidence>
<feature type="compositionally biased region" description="Low complexity" evidence="16">
    <location>
        <begin position="217"/>
        <end position="226"/>
    </location>
</feature>
<evidence type="ECO:0000256" key="16">
    <source>
        <dbReference type="SAM" id="MobiDB-lite"/>
    </source>
</evidence>
<evidence type="ECO:0000256" key="14">
    <source>
        <dbReference type="PROSITE-ProRule" id="PRU01097"/>
    </source>
</evidence>
<sequence>MISFSSLGFGLAAIAGAYALPGDTSVNLAERQTITSSQTGTNNGYYYSFWTNGAGSVQYTNGAGGAYSVSWANQNGGDFTCGKGWNPGSDHDITFSGSFNPSGNAYLSVYGWTTSPLVEYYILENYGSYNPGSGMTHKGTVTSDGSTYDIYEHQQVNQPSIIGTATFNQYWSIRQNKRSSGTVTTANHFKAWASLGMNLGTHNYQIVSTEGYESSGTSTITVSSGGSSSGGNGGSSSTTSSGGSSSTGGSGSVSPHPHRCGFVSSDCDSALLCTASAVESAGLALLAALLALASFRIRTTHSACNASLQGVMPIIGTCERGPESDMVRIYAMGIEAGDPSFALSQM</sequence>
<keyword evidence="9 17" id="KW-0732">Signal</keyword>
<evidence type="ECO:0000256" key="11">
    <source>
        <dbReference type="ARBA" id="ARBA00023277"/>
    </source>
</evidence>
<evidence type="ECO:0000313" key="20">
    <source>
        <dbReference type="Proteomes" id="UP000465266"/>
    </source>
</evidence>
<dbReference type="PANTHER" id="PTHR46828">
    <property type="entry name" value="ENDO-1,4-BETA-XYLANASE A-RELATED"/>
    <property type="match status" value="1"/>
</dbReference>
<dbReference type="InterPro" id="IPR001137">
    <property type="entry name" value="Glyco_hydro_11"/>
</dbReference>
<evidence type="ECO:0000256" key="6">
    <source>
        <dbReference type="ARBA" id="ARBA00012590"/>
    </source>
</evidence>
<feature type="signal peptide" evidence="17">
    <location>
        <begin position="1"/>
        <end position="19"/>
    </location>
</feature>
<comment type="subcellular location">
    <subcellularLocation>
        <location evidence="3">Secreted</location>
    </subcellularLocation>
</comment>
<evidence type="ECO:0000256" key="2">
    <source>
        <dbReference type="ARBA" id="ARBA00002059"/>
    </source>
</evidence>
<comment type="pathway">
    <text evidence="4 14 15">Glycan degradation; xylan degradation.</text>
</comment>
<keyword evidence="11 14" id="KW-0119">Carbohydrate metabolism</keyword>
<accession>A0ABQ1AKB2</accession>
<evidence type="ECO:0000256" key="4">
    <source>
        <dbReference type="ARBA" id="ARBA00004851"/>
    </source>
</evidence>
<feature type="domain" description="GH11" evidence="18">
    <location>
        <begin position="33"/>
        <end position="223"/>
    </location>
</feature>
<evidence type="ECO:0000256" key="5">
    <source>
        <dbReference type="ARBA" id="ARBA00007792"/>
    </source>
</evidence>
<keyword evidence="7" id="KW-0964">Secreted</keyword>
<comment type="caution">
    <text evidence="19">The sequence shown here is derived from an EMBL/GenBank/DDBJ whole genome shotgun (WGS) entry which is preliminary data.</text>
</comment>
<evidence type="ECO:0000256" key="10">
    <source>
        <dbReference type="ARBA" id="ARBA00022801"/>
    </source>
</evidence>
<feature type="compositionally biased region" description="Low complexity" evidence="16">
    <location>
        <begin position="235"/>
        <end position="244"/>
    </location>
</feature>
<reference evidence="19 20" key="1">
    <citation type="submission" date="2020-01" db="EMBL/GenBank/DDBJ databases">
        <title>Draft genome sequence of Aspergillus udagawae IFM 53868.</title>
        <authorList>
            <person name="Takahashi H."/>
            <person name="Yaguchi T."/>
        </authorList>
    </citation>
    <scope>NUCLEOTIDE SEQUENCE [LARGE SCALE GENOMIC DNA]</scope>
    <source>
        <strain evidence="19 20">IFM 53868</strain>
    </source>
</reference>
<keyword evidence="20" id="KW-1185">Reference proteome</keyword>
<dbReference type="PRINTS" id="PR00911">
    <property type="entry name" value="GLHYDRLASE11"/>
</dbReference>